<organism evidence="2">
    <name type="scientific">Paenarthrobacter sp. AMU7</name>
    <dbReference type="NCBI Taxonomy" id="3162492"/>
    <lineage>
        <taxon>Bacteria</taxon>
        <taxon>Bacillati</taxon>
        <taxon>Actinomycetota</taxon>
        <taxon>Actinomycetes</taxon>
        <taxon>Micrococcales</taxon>
        <taxon>Micrococcaceae</taxon>
        <taxon>Paenarthrobacter</taxon>
    </lineage>
</organism>
<evidence type="ECO:0000259" key="1">
    <source>
        <dbReference type="Pfam" id="PF08906"/>
    </source>
</evidence>
<feature type="domain" description="T6SS immunity protein Tdi1 C-terminal" evidence="1">
    <location>
        <begin position="143"/>
        <end position="181"/>
    </location>
</feature>
<name>A0AB39YJI1_9MICC</name>
<sequence>MLENFGSTYSVTDGTPGSPEVTSDTVSYLFARYGGCTFNGGLYRVHTADSSRRACTMLAEAFPEFSFPLIPFGFDWLGRQFILDLRTKDTDPEIMMLEPGTGYALEIPRKFSSYHDDELVRDPEPSILPGFFGEWRRANPADLAFNECVGYKVPLFLGGEDSLDNLELSDLEVYWSLMGQLRIATQGLAPGTRIDGVDIRDGI</sequence>
<gene>
    <name evidence="2" type="ORF">ABQM86_11685</name>
</gene>
<dbReference type="RefSeq" id="WP_369744484.1">
    <property type="nucleotide sequence ID" value="NZ_CP165735.1"/>
</dbReference>
<accession>A0AB39YJI1</accession>
<dbReference type="Pfam" id="PF08906">
    <property type="entry name" value="T6SS_Tdi1_C"/>
    <property type="match status" value="1"/>
</dbReference>
<proteinExistence type="predicted"/>
<dbReference type="EMBL" id="CP165735">
    <property type="protein sequence ID" value="XDV69656.1"/>
    <property type="molecule type" value="Genomic_DNA"/>
</dbReference>
<reference evidence="2" key="1">
    <citation type="submission" date="2024-07" db="EMBL/GenBank/DDBJ databases">
        <authorList>
            <person name="Li J."/>
            <person name="Wei H."/>
            <person name="Ma J."/>
        </authorList>
    </citation>
    <scope>NUCLEOTIDE SEQUENCE</scope>
    <source>
        <strain evidence="2">AMU7</strain>
    </source>
</reference>
<dbReference type="AlphaFoldDB" id="A0AB39YJI1"/>
<protein>
    <submittedName>
        <fullName evidence="2">T6SS immunity protein Tdi1 domain-containing protein</fullName>
    </submittedName>
</protein>
<evidence type="ECO:0000313" key="2">
    <source>
        <dbReference type="EMBL" id="XDV69656.1"/>
    </source>
</evidence>
<dbReference type="InterPro" id="IPR015002">
    <property type="entry name" value="T6SS_Tdi1_C"/>
</dbReference>